<proteinExistence type="predicted"/>
<sequence length="34" mass="3524">MWACGHVSFPNRPVCPNCLGTGVNEVAIGPGPRS</sequence>
<evidence type="ECO:0000259" key="1">
    <source>
        <dbReference type="Pfam" id="PF12172"/>
    </source>
</evidence>
<protein>
    <recommendedName>
        <fullName evidence="1">ChsH2 rubredoxin-like zinc ribbon domain-containing protein</fullName>
    </recommendedName>
</protein>
<evidence type="ECO:0000313" key="3">
    <source>
        <dbReference type="Proteomes" id="UP000502706"/>
    </source>
</evidence>
<organism evidence="2 3">
    <name type="scientific">Rubrobacter marinus</name>
    <dbReference type="NCBI Taxonomy" id="2653852"/>
    <lineage>
        <taxon>Bacteria</taxon>
        <taxon>Bacillati</taxon>
        <taxon>Actinomycetota</taxon>
        <taxon>Rubrobacteria</taxon>
        <taxon>Rubrobacterales</taxon>
        <taxon>Rubrobacteraceae</taxon>
        <taxon>Rubrobacter</taxon>
    </lineage>
</organism>
<dbReference type="Pfam" id="PF12172">
    <property type="entry name" value="zf-ChsH2"/>
    <property type="match status" value="1"/>
</dbReference>
<dbReference type="InterPro" id="IPR022002">
    <property type="entry name" value="ChsH2_Znr"/>
</dbReference>
<dbReference type="KEGG" id="rmar:GBA65_02085"/>
<dbReference type="Proteomes" id="UP000502706">
    <property type="component" value="Chromosome"/>
</dbReference>
<reference evidence="2 3" key="1">
    <citation type="submission" date="2019-10" db="EMBL/GenBank/DDBJ databases">
        <title>Rubrobacter sp nov SCSIO 52915 isolated from a deep-sea sediment in the South China Sea.</title>
        <authorList>
            <person name="Chen R.W."/>
        </authorList>
    </citation>
    <scope>NUCLEOTIDE SEQUENCE [LARGE SCALE GENOMIC DNA]</scope>
    <source>
        <strain evidence="2 3">SCSIO 52915</strain>
    </source>
</reference>
<evidence type="ECO:0000313" key="2">
    <source>
        <dbReference type="EMBL" id="QIN80623.1"/>
    </source>
</evidence>
<keyword evidence="3" id="KW-1185">Reference proteome</keyword>
<dbReference type="EMBL" id="CP045121">
    <property type="protein sequence ID" value="QIN80623.1"/>
    <property type="molecule type" value="Genomic_DNA"/>
</dbReference>
<dbReference type="RefSeq" id="WP_166398294.1">
    <property type="nucleotide sequence ID" value="NZ_CP045121.1"/>
</dbReference>
<name>A0A6G8Q2D4_9ACTN</name>
<dbReference type="AlphaFoldDB" id="A0A6G8Q2D4"/>
<gene>
    <name evidence="2" type="ORF">GBA65_02085</name>
</gene>
<feature type="domain" description="ChsH2 rubredoxin-like zinc ribbon" evidence="1">
    <location>
        <begin position="3"/>
        <end position="22"/>
    </location>
</feature>
<accession>A0A6G8Q2D4</accession>